<protein>
    <submittedName>
        <fullName evidence="2">Uncharacterized protein</fullName>
    </submittedName>
</protein>
<evidence type="ECO:0000256" key="1">
    <source>
        <dbReference type="SAM" id="MobiDB-lite"/>
    </source>
</evidence>
<reference evidence="2 3" key="1">
    <citation type="submission" date="2017-02" db="EMBL/GenBank/DDBJ databases">
        <title>Ketogulonicigenium robustum SPU B003 Genome sequencing and assembly.</title>
        <authorList>
            <person name="Li Y."/>
            <person name="Liu L."/>
            <person name="Wang C."/>
            <person name="Zhang M."/>
            <person name="Zhang T."/>
            <person name="Zhang Y."/>
        </authorList>
    </citation>
    <scope>NUCLEOTIDE SEQUENCE [LARGE SCALE GENOMIC DNA]</scope>
    <source>
        <strain evidence="2 3">SPU_B003</strain>
    </source>
</reference>
<dbReference type="KEGG" id="kro:BVG79_02160"/>
<name>A0A1W6P2D8_9RHOB</name>
<sequence length="61" mass="6278">MCGCKPSSTSRRRGGHSYPTTGLGQGPGTQTGNVTAIATYPDGTLAILSNDRLVRAELVAD</sequence>
<feature type="region of interest" description="Disordered" evidence="1">
    <location>
        <begin position="1"/>
        <end position="33"/>
    </location>
</feature>
<evidence type="ECO:0000313" key="2">
    <source>
        <dbReference type="EMBL" id="ARO15500.1"/>
    </source>
</evidence>
<accession>A0A1W6P2D8</accession>
<dbReference type="RefSeq" id="WP_157115682.1">
    <property type="nucleotide sequence ID" value="NZ_CP019937.1"/>
</dbReference>
<proteinExistence type="predicted"/>
<dbReference type="Proteomes" id="UP000242447">
    <property type="component" value="Chromosome"/>
</dbReference>
<dbReference type="AlphaFoldDB" id="A0A1W6P2D8"/>
<gene>
    <name evidence="2" type="ORF">BVG79_02160</name>
</gene>
<evidence type="ECO:0000313" key="3">
    <source>
        <dbReference type="Proteomes" id="UP000242447"/>
    </source>
</evidence>
<dbReference type="EMBL" id="CP019937">
    <property type="protein sequence ID" value="ARO15500.1"/>
    <property type="molecule type" value="Genomic_DNA"/>
</dbReference>
<keyword evidence="3" id="KW-1185">Reference proteome</keyword>
<organism evidence="2 3">
    <name type="scientific">Ketogulonicigenium robustum</name>
    <dbReference type="NCBI Taxonomy" id="92947"/>
    <lineage>
        <taxon>Bacteria</taxon>
        <taxon>Pseudomonadati</taxon>
        <taxon>Pseudomonadota</taxon>
        <taxon>Alphaproteobacteria</taxon>
        <taxon>Rhodobacterales</taxon>
        <taxon>Roseobacteraceae</taxon>
        <taxon>Ketogulonicigenium</taxon>
    </lineage>
</organism>